<protein>
    <submittedName>
        <fullName evidence="1">Uncharacterized protein</fullName>
    </submittedName>
</protein>
<reference evidence="1" key="1">
    <citation type="submission" date="2021-05" db="EMBL/GenBank/DDBJ databases">
        <authorList>
            <person name="Pan Q."/>
            <person name="Jouanno E."/>
            <person name="Zahm M."/>
            <person name="Klopp C."/>
            <person name="Cabau C."/>
            <person name="Louis A."/>
            <person name="Berthelot C."/>
            <person name="Parey E."/>
            <person name="Roest Crollius H."/>
            <person name="Montfort J."/>
            <person name="Robinson-Rechavi M."/>
            <person name="Bouchez O."/>
            <person name="Lampietro C."/>
            <person name="Lopez Roques C."/>
            <person name="Donnadieu C."/>
            <person name="Postlethwait J."/>
            <person name="Bobe J."/>
            <person name="Dillon D."/>
            <person name="Chandos A."/>
            <person name="von Hippel F."/>
            <person name="Guiguen Y."/>
        </authorList>
    </citation>
    <scope>NUCLEOTIDE SEQUENCE</scope>
    <source>
        <strain evidence="1">YG-Jan2019</strain>
    </source>
</reference>
<comment type="caution">
    <text evidence="1">The sequence shown here is derived from an EMBL/GenBank/DDBJ whole genome shotgun (WGS) entry which is preliminary data.</text>
</comment>
<keyword evidence="2" id="KW-1185">Reference proteome</keyword>
<dbReference type="EMBL" id="CM055749">
    <property type="protein sequence ID" value="KAJ7994781.1"/>
    <property type="molecule type" value="Genomic_DNA"/>
</dbReference>
<name>A0ACC2FTU3_DALPE</name>
<gene>
    <name evidence="1" type="ORF">DPEC_G00253030</name>
</gene>
<sequence>MSTLVTSRLSLCQVLTFTCLLFSPVCLSSQPSSAWVSTWGPPDSLPGGRPARVRRQLHYRNEWALWSGWSVCSRTCGGGASVRTRTCITRNPIGGPCSGYPRQYKICNTKECAGGSEDFREMQCSAYNDRPLVAGTNYRWTTFHGGSNPCELSCLALGHNFYYNFGRVLDGTACGTEPAAVCVNGKCLKPGCDLILDSQQQEDACMVCGGQNTTCLHHRSVYQNSQGAGGPFGYNEVAMIPAGATHIRVTDNSKNYLALQNGLSQFVINGNWKISVPGEYSIAGTKLLYKRSADIWESFEVPGPTKEDLHVMVLATDRNPGIEYEYWLPPDRYALYHGRNPERYNHHTSGYLPWDLPTTTATTTTTTTRPPTVITKPYWGGWPVKPPRHPGHQPPHKPQRPPVLPRLERDETRGNRLPQPPRGGHCGKCRRARGRGERQRQYCKKDFVFRAQVMGKLYRGEETRYDVQIIHTYRNRFRLEHREFLWVPNVCDCPPLEEGRQYVLMVRRHINYEQTLNRILLEEDSYAVPYKPREDALLRPLEDLCSNRGPRPPAELRGSYS</sequence>
<evidence type="ECO:0000313" key="2">
    <source>
        <dbReference type="Proteomes" id="UP001157502"/>
    </source>
</evidence>
<evidence type="ECO:0000313" key="1">
    <source>
        <dbReference type="EMBL" id="KAJ7994781.1"/>
    </source>
</evidence>
<dbReference type="Proteomes" id="UP001157502">
    <property type="component" value="Chromosome 22"/>
</dbReference>
<accession>A0ACC2FTU3</accession>
<organism evidence="1 2">
    <name type="scientific">Dallia pectoralis</name>
    <name type="common">Alaska blackfish</name>
    <dbReference type="NCBI Taxonomy" id="75939"/>
    <lineage>
        <taxon>Eukaryota</taxon>
        <taxon>Metazoa</taxon>
        <taxon>Chordata</taxon>
        <taxon>Craniata</taxon>
        <taxon>Vertebrata</taxon>
        <taxon>Euteleostomi</taxon>
        <taxon>Actinopterygii</taxon>
        <taxon>Neopterygii</taxon>
        <taxon>Teleostei</taxon>
        <taxon>Protacanthopterygii</taxon>
        <taxon>Esociformes</taxon>
        <taxon>Umbridae</taxon>
        <taxon>Dallia</taxon>
    </lineage>
</organism>
<proteinExistence type="predicted"/>